<evidence type="ECO:0000313" key="1">
    <source>
        <dbReference type="EnsemblPlants" id="KQL14755"/>
    </source>
</evidence>
<dbReference type="EnsemblPlants" id="KQL14755">
    <property type="protein sequence ID" value="KQL14755"/>
    <property type="gene ID" value="SETIT_025590mg"/>
</dbReference>
<organism evidence="1 2">
    <name type="scientific">Setaria italica</name>
    <name type="common">Foxtail millet</name>
    <name type="synonym">Panicum italicum</name>
    <dbReference type="NCBI Taxonomy" id="4555"/>
    <lineage>
        <taxon>Eukaryota</taxon>
        <taxon>Viridiplantae</taxon>
        <taxon>Streptophyta</taxon>
        <taxon>Embryophyta</taxon>
        <taxon>Tracheophyta</taxon>
        <taxon>Spermatophyta</taxon>
        <taxon>Magnoliopsida</taxon>
        <taxon>Liliopsida</taxon>
        <taxon>Poales</taxon>
        <taxon>Poaceae</taxon>
        <taxon>PACMAD clade</taxon>
        <taxon>Panicoideae</taxon>
        <taxon>Panicodae</taxon>
        <taxon>Paniceae</taxon>
        <taxon>Cenchrinae</taxon>
        <taxon>Setaria</taxon>
    </lineage>
</organism>
<dbReference type="InParanoid" id="K3ZG88"/>
<reference evidence="2" key="1">
    <citation type="journal article" date="2012" name="Nat. Biotechnol.">
        <title>Reference genome sequence of the model plant Setaria.</title>
        <authorList>
            <person name="Bennetzen J.L."/>
            <person name="Schmutz J."/>
            <person name="Wang H."/>
            <person name="Percifield R."/>
            <person name="Hawkins J."/>
            <person name="Pontaroli A.C."/>
            <person name="Estep M."/>
            <person name="Feng L."/>
            <person name="Vaughn J.N."/>
            <person name="Grimwood J."/>
            <person name="Jenkins J."/>
            <person name="Barry K."/>
            <person name="Lindquist E."/>
            <person name="Hellsten U."/>
            <person name="Deshpande S."/>
            <person name="Wang X."/>
            <person name="Wu X."/>
            <person name="Mitros T."/>
            <person name="Triplett J."/>
            <person name="Yang X."/>
            <person name="Ye C.Y."/>
            <person name="Mauro-Herrera M."/>
            <person name="Wang L."/>
            <person name="Li P."/>
            <person name="Sharma M."/>
            <person name="Sharma R."/>
            <person name="Ronald P.C."/>
            <person name="Panaud O."/>
            <person name="Kellogg E.A."/>
            <person name="Brutnell T.P."/>
            <person name="Doust A.N."/>
            <person name="Tuskan G.A."/>
            <person name="Rokhsar D."/>
            <person name="Devos K.M."/>
        </authorList>
    </citation>
    <scope>NUCLEOTIDE SEQUENCE [LARGE SCALE GENOMIC DNA]</scope>
    <source>
        <strain evidence="2">cv. Yugu1</strain>
    </source>
</reference>
<keyword evidence="2" id="KW-1185">Reference proteome</keyword>
<proteinExistence type="predicted"/>
<sequence length="46" mass="5382">MHEFLSEVSTLFFLPPVTHPNRCELFVLLAISHLIWIKESSQLLNM</sequence>
<dbReference type="HOGENOM" id="CLU_3192278_0_0_1"/>
<dbReference type="Proteomes" id="UP000004995">
    <property type="component" value="Unassembled WGS sequence"/>
</dbReference>
<reference evidence="1" key="2">
    <citation type="submission" date="2018-08" db="UniProtKB">
        <authorList>
            <consortium name="EnsemblPlants"/>
        </authorList>
    </citation>
    <scope>IDENTIFICATION</scope>
    <source>
        <strain evidence="1">Yugu1</strain>
    </source>
</reference>
<accession>K3ZG88</accession>
<dbReference type="Gramene" id="KQL14755">
    <property type="protein sequence ID" value="KQL14755"/>
    <property type="gene ID" value="SETIT_025590mg"/>
</dbReference>
<protein>
    <submittedName>
        <fullName evidence="1">Uncharacterized protein</fullName>
    </submittedName>
</protein>
<dbReference type="AlphaFoldDB" id="K3ZG88"/>
<dbReference type="EMBL" id="AGNK02001602">
    <property type="status" value="NOT_ANNOTATED_CDS"/>
    <property type="molecule type" value="Genomic_DNA"/>
</dbReference>
<name>K3ZG88_SETIT</name>
<evidence type="ECO:0000313" key="2">
    <source>
        <dbReference type="Proteomes" id="UP000004995"/>
    </source>
</evidence>